<keyword evidence="2" id="KW-0805">Transcription regulation</keyword>
<dbReference type="InterPro" id="IPR058245">
    <property type="entry name" value="NreC/VraR/RcsB-like_REC"/>
</dbReference>
<name>A0ABW1DGJ9_9ACTN</name>
<dbReference type="PROSITE" id="PS00622">
    <property type="entry name" value="HTH_LUXR_1"/>
    <property type="match status" value="1"/>
</dbReference>
<dbReference type="SMART" id="SM00448">
    <property type="entry name" value="REC"/>
    <property type="match status" value="1"/>
</dbReference>
<feature type="modified residue" description="4-aspartylphosphate" evidence="5">
    <location>
        <position position="61"/>
    </location>
</feature>
<keyword evidence="4" id="KW-0804">Transcription</keyword>
<sequence>MNADGGRTLRVMVADDQAAVREGLVTLLDLLPDLEVVGAAADGEQALALVDQHAPDVVLMDLRMPRIDGIEATRQIRARHPATQVVVLTTYVDDTSILDALRAGALGYLTKDAGRDHIRRALHTAAAGHAVLDPAVHARLLAAAAAGESATASRDASAEPGPLPDGLTPREAEVLGLIAAGLSNSRIARRLFISEATVKTHINHLFAKIGASGRAQAVTYAYQHGLRPPEM</sequence>
<evidence type="ECO:0000259" key="7">
    <source>
        <dbReference type="PROSITE" id="PS50110"/>
    </source>
</evidence>
<keyword evidence="1 5" id="KW-0597">Phosphoprotein</keyword>
<accession>A0ABW1DGJ9</accession>
<dbReference type="CDD" id="cd17535">
    <property type="entry name" value="REC_NarL-like"/>
    <property type="match status" value="1"/>
</dbReference>
<evidence type="ECO:0000256" key="3">
    <source>
        <dbReference type="ARBA" id="ARBA00023125"/>
    </source>
</evidence>
<dbReference type="InterPro" id="IPR001789">
    <property type="entry name" value="Sig_transdc_resp-reg_receiver"/>
</dbReference>
<dbReference type="Pfam" id="PF00072">
    <property type="entry name" value="Response_reg"/>
    <property type="match status" value="1"/>
</dbReference>
<dbReference type="InterPro" id="IPR000792">
    <property type="entry name" value="Tscrpt_reg_LuxR_C"/>
</dbReference>
<keyword evidence="3" id="KW-0238">DNA-binding</keyword>
<dbReference type="EMBL" id="JBHSPA010000136">
    <property type="protein sequence ID" value="MFC5835826.1"/>
    <property type="molecule type" value="Genomic_DNA"/>
</dbReference>
<dbReference type="Gene3D" id="3.40.50.2300">
    <property type="match status" value="1"/>
</dbReference>
<dbReference type="PROSITE" id="PS50110">
    <property type="entry name" value="RESPONSE_REGULATORY"/>
    <property type="match status" value="1"/>
</dbReference>
<dbReference type="CDD" id="cd06170">
    <property type="entry name" value="LuxR_C_like"/>
    <property type="match status" value="1"/>
</dbReference>
<dbReference type="SUPFAM" id="SSF46894">
    <property type="entry name" value="C-terminal effector domain of the bipartite response regulators"/>
    <property type="match status" value="1"/>
</dbReference>
<protein>
    <submittedName>
        <fullName evidence="8">Response regulator</fullName>
    </submittedName>
</protein>
<dbReference type="InterPro" id="IPR016032">
    <property type="entry name" value="Sig_transdc_resp-reg_C-effctor"/>
</dbReference>
<evidence type="ECO:0000313" key="8">
    <source>
        <dbReference type="EMBL" id="MFC5835826.1"/>
    </source>
</evidence>
<feature type="domain" description="Response regulatory" evidence="7">
    <location>
        <begin position="10"/>
        <end position="126"/>
    </location>
</feature>
<evidence type="ECO:0000259" key="6">
    <source>
        <dbReference type="PROSITE" id="PS50043"/>
    </source>
</evidence>
<comment type="caution">
    <text evidence="8">The sequence shown here is derived from an EMBL/GenBank/DDBJ whole genome shotgun (WGS) entry which is preliminary data.</text>
</comment>
<dbReference type="PRINTS" id="PR00038">
    <property type="entry name" value="HTHLUXR"/>
</dbReference>
<dbReference type="SMART" id="SM00421">
    <property type="entry name" value="HTH_LUXR"/>
    <property type="match status" value="1"/>
</dbReference>
<feature type="domain" description="HTH luxR-type" evidence="6">
    <location>
        <begin position="160"/>
        <end position="225"/>
    </location>
</feature>
<evidence type="ECO:0000256" key="1">
    <source>
        <dbReference type="ARBA" id="ARBA00022553"/>
    </source>
</evidence>
<keyword evidence="9" id="KW-1185">Reference proteome</keyword>
<evidence type="ECO:0000256" key="2">
    <source>
        <dbReference type="ARBA" id="ARBA00023015"/>
    </source>
</evidence>
<dbReference type="RefSeq" id="WP_379525236.1">
    <property type="nucleotide sequence ID" value="NZ_JBHSPA010000136.1"/>
</dbReference>
<dbReference type="InterPro" id="IPR039420">
    <property type="entry name" value="WalR-like"/>
</dbReference>
<dbReference type="Proteomes" id="UP001596058">
    <property type="component" value="Unassembled WGS sequence"/>
</dbReference>
<evidence type="ECO:0000256" key="5">
    <source>
        <dbReference type="PROSITE-ProRule" id="PRU00169"/>
    </source>
</evidence>
<proteinExistence type="predicted"/>
<reference evidence="9" key="1">
    <citation type="journal article" date="2019" name="Int. J. Syst. Evol. Microbiol.">
        <title>The Global Catalogue of Microorganisms (GCM) 10K type strain sequencing project: providing services to taxonomists for standard genome sequencing and annotation.</title>
        <authorList>
            <consortium name="The Broad Institute Genomics Platform"/>
            <consortium name="The Broad Institute Genome Sequencing Center for Infectious Disease"/>
            <person name="Wu L."/>
            <person name="Ma J."/>
        </authorList>
    </citation>
    <scope>NUCLEOTIDE SEQUENCE [LARGE SCALE GENOMIC DNA]</scope>
    <source>
        <strain evidence="9">CCUG 53903</strain>
    </source>
</reference>
<evidence type="ECO:0000256" key="4">
    <source>
        <dbReference type="ARBA" id="ARBA00023163"/>
    </source>
</evidence>
<dbReference type="InterPro" id="IPR011006">
    <property type="entry name" value="CheY-like_superfamily"/>
</dbReference>
<evidence type="ECO:0000313" key="9">
    <source>
        <dbReference type="Proteomes" id="UP001596058"/>
    </source>
</evidence>
<dbReference type="SUPFAM" id="SSF52172">
    <property type="entry name" value="CheY-like"/>
    <property type="match status" value="1"/>
</dbReference>
<dbReference type="Pfam" id="PF00196">
    <property type="entry name" value="GerE"/>
    <property type="match status" value="1"/>
</dbReference>
<dbReference type="PANTHER" id="PTHR43214">
    <property type="entry name" value="TWO-COMPONENT RESPONSE REGULATOR"/>
    <property type="match status" value="1"/>
</dbReference>
<organism evidence="8 9">
    <name type="scientific">Nonomuraea insulae</name>
    <dbReference type="NCBI Taxonomy" id="1616787"/>
    <lineage>
        <taxon>Bacteria</taxon>
        <taxon>Bacillati</taxon>
        <taxon>Actinomycetota</taxon>
        <taxon>Actinomycetes</taxon>
        <taxon>Streptosporangiales</taxon>
        <taxon>Streptosporangiaceae</taxon>
        <taxon>Nonomuraea</taxon>
    </lineage>
</organism>
<gene>
    <name evidence="8" type="ORF">ACFPZ3_69420</name>
</gene>
<dbReference type="PROSITE" id="PS50043">
    <property type="entry name" value="HTH_LUXR_2"/>
    <property type="match status" value="1"/>
</dbReference>
<dbReference type="PANTHER" id="PTHR43214:SF24">
    <property type="entry name" value="TRANSCRIPTIONAL REGULATORY PROTEIN NARL-RELATED"/>
    <property type="match status" value="1"/>
</dbReference>